<feature type="chain" id="PRO_5014710725" evidence="1">
    <location>
        <begin position="26"/>
        <end position="394"/>
    </location>
</feature>
<evidence type="ECO:0000313" key="4">
    <source>
        <dbReference type="Proteomes" id="UP000234503"/>
    </source>
</evidence>
<dbReference type="GO" id="GO:0004553">
    <property type="term" value="F:hydrolase activity, hydrolyzing O-glycosyl compounds"/>
    <property type="evidence" value="ECO:0007669"/>
    <property type="project" value="InterPro"/>
</dbReference>
<dbReference type="GO" id="GO:0016747">
    <property type="term" value="F:acyltransferase activity, transferring groups other than amino-acyl groups"/>
    <property type="evidence" value="ECO:0007669"/>
    <property type="project" value="TreeGrafter"/>
</dbReference>
<dbReference type="Gene3D" id="3.40.50.1820">
    <property type="entry name" value="alpha/beta hydrolase"/>
    <property type="match status" value="1"/>
</dbReference>
<dbReference type="InterPro" id="IPR000801">
    <property type="entry name" value="Esterase-like"/>
</dbReference>
<dbReference type="GO" id="GO:0005975">
    <property type="term" value="P:carbohydrate metabolic process"/>
    <property type="evidence" value="ECO:0007669"/>
    <property type="project" value="InterPro"/>
</dbReference>
<feature type="signal peptide" evidence="1">
    <location>
        <begin position="1"/>
        <end position="25"/>
    </location>
</feature>
<gene>
    <name evidence="3" type="ORF">CYR32_07220</name>
</gene>
<dbReference type="InterPro" id="IPR013783">
    <property type="entry name" value="Ig-like_fold"/>
</dbReference>
<name>A0A2N5E835_9GAMM</name>
<dbReference type="InterPro" id="IPR014756">
    <property type="entry name" value="Ig_E-set"/>
</dbReference>
<dbReference type="PANTHER" id="PTHR48098:SF1">
    <property type="entry name" value="DIACYLGLYCEROL ACYLTRANSFERASE_MYCOLYLTRANSFERASE AG85A"/>
    <property type="match status" value="1"/>
</dbReference>
<dbReference type="InterPro" id="IPR004193">
    <property type="entry name" value="Glyco_hydro_13_N"/>
</dbReference>
<dbReference type="SUPFAM" id="SSF53474">
    <property type="entry name" value="alpha/beta-Hydrolases"/>
    <property type="match status" value="1"/>
</dbReference>
<dbReference type="CDD" id="cd11294">
    <property type="entry name" value="E_set_Esterase_like_N"/>
    <property type="match status" value="1"/>
</dbReference>
<organism evidence="3 4">
    <name type="scientific">Chimaeribacter coloradensis</name>
    <dbReference type="NCBI Taxonomy" id="2060068"/>
    <lineage>
        <taxon>Bacteria</taxon>
        <taxon>Pseudomonadati</taxon>
        <taxon>Pseudomonadota</taxon>
        <taxon>Gammaproteobacteria</taxon>
        <taxon>Enterobacterales</taxon>
        <taxon>Yersiniaceae</taxon>
        <taxon>Chimaeribacter</taxon>
    </lineage>
</organism>
<evidence type="ECO:0000313" key="3">
    <source>
        <dbReference type="EMBL" id="PLR37648.1"/>
    </source>
</evidence>
<keyword evidence="4" id="KW-1185">Reference proteome</keyword>
<comment type="caution">
    <text evidence="3">The sequence shown here is derived from an EMBL/GenBank/DDBJ whole genome shotgun (WGS) entry which is preliminary data.</text>
</comment>
<dbReference type="EMBL" id="PJZH01000004">
    <property type="protein sequence ID" value="PLR37648.1"/>
    <property type="molecule type" value="Genomic_DNA"/>
</dbReference>
<proteinExistence type="predicted"/>
<keyword evidence="1" id="KW-0732">Signal</keyword>
<dbReference type="SUPFAM" id="SSF81296">
    <property type="entry name" value="E set domains"/>
    <property type="match status" value="1"/>
</dbReference>
<evidence type="ECO:0000259" key="2">
    <source>
        <dbReference type="Pfam" id="PF02922"/>
    </source>
</evidence>
<dbReference type="PANTHER" id="PTHR48098">
    <property type="entry name" value="ENTEROCHELIN ESTERASE-RELATED"/>
    <property type="match status" value="1"/>
</dbReference>
<protein>
    <submittedName>
        <fullName evidence="3">Glycoside hydrolase</fullName>
    </submittedName>
</protein>
<dbReference type="RefSeq" id="WP_101823775.1">
    <property type="nucleotide sequence ID" value="NZ_PJZH01000004.1"/>
</dbReference>
<reference evidence="3 4" key="1">
    <citation type="submission" date="2017-12" db="EMBL/GenBank/DDBJ databases">
        <title>Characterization of six clinical isolates of Enterochimera gen. nov., a novel genus of the Yersiniaciae family and the three species Enterochimera arupensis sp. nov., Enterochimera coloradensis sp. nov, and Enterochimera californica sp. nov.</title>
        <authorList>
            <person name="Rossi A."/>
            <person name="Fisher M."/>
        </authorList>
    </citation>
    <scope>NUCLEOTIDE SEQUENCE [LARGE SCALE GENOMIC DNA]</scope>
    <source>
        <strain evidence="4">2016-Iso4</strain>
    </source>
</reference>
<dbReference type="Gene3D" id="2.60.40.10">
    <property type="entry name" value="Immunoglobulins"/>
    <property type="match status" value="1"/>
</dbReference>
<dbReference type="InterPro" id="IPR050583">
    <property type="entry name" value="Mycobacterial_A85_antigen"/>
</dbReference>
<dbReference type="OrthoDB" id="9784036at2"/>
<dbReference type="InterPro" id="IPR029058">
    <property type="entry name" value="AB_hydrolase_fold"/>
</dbReference>
<feature type="domain" description="Glycoside hydrolase family 13 N-terminal" evidence="2">
    <location>
        <begin position="49"/>
        <end position="107"/>
    </location>
</feature>
<sequence length="394" mass="44101">MSASRLPRGLWLAAGLWLLPLAGSAAPLTHPTDFDENLPLNQAVTQVNPDRSITFRLIAPHARQVAVVVGALPRTRIAYPMEKDTQGVWHYRLAPQPPNLYEYFFNVDGFRSIDTGSAMPKPQRQVNTSLVLVPGSLLDDRKVPHGEVHGLTYSSAALNKERHLYVWLPPGYESSTTPLPVLYVYHGFGDTESSSIVQGRFPQIMDNLLAEKKMQPMVVVFPDTETDSTGAIPENFPRQERRKTFYPLNAAAADQELMQDIIPLIEHRYRVRTDAEGRGIAGISQGGYQALVSGLNHLDRFRWLASFSGVTTVTVPNSGVAQALENPEMINQQLKNFTLVVGSEDDVTGKDINGLKQQLDEKQIRVTFHNYPKLGHEMDVWRPAYTEFVQQVFK</sequence>
<keyword evidence="3" id="KW-0378">Hydrolase</keyword>
<evidence type="ECO:0000256" key="1">
    <source>
        <dbReference type="SAM" id="SignalP"/>
    </source>
</evidence>
<dbReference type="Pfam" id="PF02922">
    <property type="entry name" value="CBM_48"/>
    <property type="match status" value="1"/>
</dbReference>
<dbReference type="Proteomes" id="UP000234503">
    <property type="component" value="Unassembled WGS sequence"/>
</dbReference>
<dbReference type="AlphaFoldDB" id="A0A2N5E835"/>
<dbReference type="Pfam" id="PF00756">
    <property type="entry name" value="Esterase"/>
    <property type="match status" value="1"/>
</dbReference>
<accession>A0A2N5E835</accession>